<dbReference type="PANTHER" id="PTHR33221">
    <property type="entry name" value="WINGED HELIX-TURN-HELIX TRANSCRIPTIONAL REGULATOR, RRF2 FAMILY"/>
    <property type="match status" value="1"/>
</dbReference>
<dbReference type="InterPro" id="IPR030489">
    <property type="entry name" value="TR_Rrf2-type_CS"/>
</dbReference>
<comment type="caution">
    <text evidence="2">The sequence shown here is derived from an EMBL/GenBank/DDBJ whole genome shotgun (WGS) entry which is preliminary data.</text>
</comment>
<dbReference type="GO" id="GO:0005829">
    <property type="term" value="C:cytosol"/>
    <property type="evidence" value="ECO:0007669"/>
    <property type="project" value="TreeGrafter"/>
</dbReference>
<evidence type="ECO:0000313" key="2">
    <source>
        <dbReference type="EMBL" id="PIS04558.1"/>
    </source>
</evidence>
<dbReference type="NCBIfam" id="TIGR00738">
    <property type="entry name" value="rrf2_super"/>
    <property type="match status" value="1"/>
</dbReference>
<evidence type="ECO:0000256" key="1">
    <source>
        <dbReference type="ARBA" id="ARBA00023125"/>
    </source>
</evidence>
<dbReference type="PROSITE" id="PS51197">
    <property type="entry name" value="HTH_RRF2_2"/>
    <property type="match status" value="1"/>
</dbReference>
<dbReference type="Pfam" id="PF02082">
    <property type="entry name" value="Rrf2"/>
    <property type="match status" value="1"/>
</dbReference>
<dbReference type="AlphaFoldDB" id="A0A2H0VZN4"/>
<dbReference type="InterPro" id="IPR036390">
    <property type="entry name" value="WH_DNA-bd_sf"/>
</dbReference>
<name>A0A2H0VZN4_9BACT</name>
<accession>A0A2H0VZN4</accession>
<feature type="non-terminal residue" evidence="2">
    <location>
        <position position="105"/>
    </location>
</feature>
<keyword evidence="1" id="KW-0238">DNA-binding</keyword>
<dbReference type="InterPro" id="IPR000944">
    <property type="entry name" value="Tscrpt_reg_Rrf2"/>
</dbReference>
<evidence type="ECO:0000313" key="3">
    <source>
        <dbReference type="Proteomes" id="UP000230935"/>
    </source>
</evidence>
<proteinExistence type="predicted"/>
<dbReference type="GO" id="GO:0003677">
    <property type="term" value="F:DNA binding"/>
    <property type="evidence" value="ECO:0007669"/>
    <property type="project" value="UniProtKB-KW"/>
</dbReference>
<dbReference type="PANTHER" id="PTHR33221:SF5">
    <property type="entry name" value="HTH-TYPE TRANSCRIPTIONAL REGULATOR ISCR"/>
    <property type="match status" value="1"/>
</dbReference>
<gene>
    <name evidence="2" type="ORF">COT81_05670</name>
</gene>
<dbReference type="PROSITE" id="PS01332">
    <property type="entry name" value="HTH_RRF2_1"/>
    <property type="match status" value="1"/>
</dbReference>
<dbReference type="InterPro" id="IPR036388">
    <property type="entry name" value="WH-like_DNA-bd_sf"/>
</dbReference>
<organism evidence="2 3">
    <name type="scientific">Candidatus Buchananbacteria bacterium CG10_big_fil_rev_8_21_14_0_10_42_9</name>
    <dbReference type="NCBI Taxonomy" id="1974526"/>
    <lineage>
        <taxon>Bacteria</taxon>
        <taxon>Candidatus Buchananiibacteriota</taxon>
    </lineage>
</organism>
<dbReference type="GO" id="GO:0003700">
    <property type="term" value="F:DNA-binding transcription factor activity"/>
    <property type="evidence" value="ECO:0007669"/>
    <property type="project" value="TreeGrafter"/>
</dbReference>
<dbReference type="EMBL" id="PEZZ01000049">
    <property type="protein sequence ID" value="PIS04558.1"/>
    <property type="molecule type" value="Genomic_DNA"/>
</dbReference>
<reference evidence="3" key="1">
    <citation type="submission" date="2017-09" db="EMBL/GenBank/DDBJ databases">
        <title>Depth-based differentiation of microbial function through sediment-hosted aquifers and enrichment of novel symbionts in the deep terrestrial subsurface.</title>
        <authorList>
            <person name="Probst A.J."/>
            <person name="Ladd B."/>
            <person name="Jarett J.K."/>
            <person name="Geller-Mcgrath D.E."/>
            <person name="Sieber C.M.K."/>
            <person name="Emerson J.B."/>
            <person name="Anantharaman K."/>
            <person name="Thomas B.C."/>
            <person name="Malmstrom R."/>
            <person name="Stieglmeier M."/>
            <person name="Klingl A."/>
            <person name="Woyke T."/>
            <person name="Ryan C.M."/>
            <person name="Banfield J.F."/>
        </authorList>
    </citation>
    <scope>NUCLEOTIDE SEQUENCE [LARGE SCALE GENOMIC DNA]</scope>
</reference>
<dbReference type="SUPFAM" id="SSF46785">
    <property type="entry name" value="Winged helix' DNA-binding domain"/>
    <property type="match status" value="1"/>
</dbReference>
<dbReference type="Gene3D" id="1.10.10.10">
    <property type="entry name" value="Winged helix-like DNA-binding domain superfamily/Winged helix DNA-binding domain"/>
    <property type="match status" value="1"/>
</dbReference>
<dbReference type="Proteomes" id="UP000230935">
    <property type="component" value="Unassembled WGS sequence"/>
</dbReference>
<sequence>MKFSTKAEYGIRALIALAKQGDKEPYSLPQIAREQKIPRAYLEHLFARLKRAGLITSTKGARGGYSLKVKPQDLTLYQVVAVLEDNFSPYFCTGSEDAACPEQKG</sequence>
<protein>
    <submittedName>
        <fullName evidence="2">Transcriptional regulator</fullName>
    </submittedName>
</protein>